<gene>
    <name evidence="1" type="ORF">SADFL11_00048890</name>
</gene>
<dbReference type="AlphaFoldDB" id="A0A5E8UWR7"/>
<evidence type="ECO:0000313" key="1">
    <source>
        <dbReference type="EMBL" id="RMX61886.1"/>
    </source>
</evidence>
<sequence>MKKYTSLSIRKETRDLLRTIAKSQRRSIAETVSILVEKEMIKQKG</sequence>
<reference evidence="1 2" key="1">
    <citation type="submission" date="2008-01" db="EMBL/GenBank/DDBJ databases">
        <authorList>
            <person name="Wagner-Dobler I."/>
            <person name="Ferriera S."/>
            <person name="Johnson J."/>
            <person name="Kravitz S."/>
            <person name="Beeson K."/>
            <person name="Sutton G."/>
            <person name="Rogers Y.-H."/>
            <person name="Friedman R."/>
            <person name="Frazier M."/>
            <person name="Venter J.C."/>
        </authorList>
    </citation>
    <scope>NUCLEOTIDE SEQUENCE [LARGE SCALE GENOMIC DNA]</scope>
    <source>
        <strain evidence="2">DSM 17067 / NCIMB 14079 / DFL-11</strain>
    </source>
</reference>
<comment type="caution">
    <text evidence="1">The sequence shown here is derived from an EMBL/GenBank/DDBJ whole genome shotgun (WGS) entry which is preliminary data.</text>
</comment>
<protein>
    <submittedName>
        <fullName evidence="1">Uncharacterized protein</fullName>
    </submittedName>
</protein>
<accession>A0A5E8UWR7</accession>
<reference evidence="1 2" key="2">
    <citation type="submission" date="2013-04" db="EMBL/GenBank/DDBJ databases">
        <authorList>
            <person name="Fiebig A."/>
            <person name="Pradella S."/>
            <person name="Wagner-Doebler I."/>
        </authorList>
    </citation>
    <scope>NUCLEOTIDE SEQUENCE [LARGE SCALE GENOMIC DNA]</scope>
    <source>
        <strain evidence="2">DSM 17067 / NCIMB 14079 / DFL-11</strain>
    </source>
</reference>
<proteinExistence type="predicted"/>
<name>A0A5E8UWR7_ROSAD</name>
<evidence type="ECO:0000313" key="2">
    <source>
        <dbReference type="Proteomes" id="UP000004703"/>
    </source>
</evidence>
<dbReference type="Proteomes" id="UP000004703">
    <property type="component" value="Chromosome"/>
</dbReference>
<organism evidence="1 2">
    <name type="scientific">Roseibium alexandrii (strain DSM 17067 / NCIMB 14079 / DFL-11)</name>
    <name type="common">Labrenzia alexandrii</name>
    <dbReference type="NCBI Taxonomy" id="244592"/>
    <lineage>
        <taxon>Bacteria</taxon>
        <taxon>Pseudomonadati</taxon>
        <taxon>Pseudomonadota</taxon>
        <taxon>Alphaproteobacteria</taxon>
        <taxon>Hyphomicrobiales</taxon>
        <taxon>Stappiaceae</taxon>
        <taxon>Roseibium</taxon>
    </lineage>
</organism>
<dbReference type="EMBL" id="ACCU02000003">
    <property type="protein sequence ID" value="RMX61886.1"/>
    <property type="molecule type" value="Genomic_DNA"/>
</dbReference>